<keyword evidence="8" id="KW-1133">Transmembrane helix</keyword>
<dbReference type="GO" id="GO:0031992">
    <property type="term" value="F:energy transducer activity"/>
    <property type="evidence" value="ECO:0007669"/>
    <property type="project" value="TreeGrafter"/>
</dbReference>
<evidence type="ECO:0000313" key="13">
    <source>
        <dbReference type="Proteomes" id="UP000486602"/>
    </source>
</evidence>
<feature type="domain" description="TonB C-terminal" evidence="11">
    <location>
        <begin position="205"/>
        <end position="295"/>
    </location>
</feature>
<evidence type="ECO:0000313" key="12">
    <source>
        <dbReference type="EMBL" id="NEN24505.1"/>
    </source>
</evidence>
<keyword evidence="4" id="KW-1003">Cell membrane</keyword>
<reference evidence="12 13" key="1">
    <citation type="submission" date="2020-02" db="EMBL/GenBank/DDBJ databases">
        <title>Out from the shadows clarifying the taxonomy of the family Cryomorphaceae and related taxa by utilizing the GTDB taxonomic framework.</title>
        <authorList>
            <person name="Bowman J.P."/>
        </authorList>
    </citation>
    <scope>NUCLEOTIDE SEQUENCE [LARGE SCALE GENOMIC DNA]</scope>
    <source>
        <strain evidence="12 13">QSSC 1-22</strain>
    </source>
</reference>
<keyword evidence="7" id="KW-0653">Protein transport</keyword>
<evidence type="ECO:0000256" key="6">
    <source>
        <dbReference type="ARBA" id="ARBA00022692"/>
    </source>
</evidence>
<dbReference type="Proteomes" id="UP000486602">
    <property type="component" value="Unassembled WGS sequence"/>
</dbReference>
<dbReference type="PANTHER" id="PTHR33446">
    <property type="entry name" value="PROTEIN TONB-RELATED"/>
    <property type="match status" value="1"/>
</dbReference>
<organism evidence="12 13">
    <name type="scientific">Cryomorpha ignava</name>
    <dbReference type="NCBI Taxonomy" id="101383"/>
    <lineage>
        <taxon>Bacteria</taxon>
        <taxon>Pseudomonadati</taxon>
        <taxon>Bacteroidota</taxon>
        <taxon>Flavobacteriia</taxon>
        <taxon>Flavobacteriales</taxon>
        <taxon>Cryomorphaceae</taxon>
        <taxon>Cryomorpha</taxon>
    </lineage>
</organism>
<comment type="subcellular location">
    <subcellularLocation>
        <location evidence="1">Cell inner membrane</location>
        <topology evidence="1">Single-pass membrane protein</topology>
        <orientation evidence="1">Periplasmic side</orientation>
    </subcellularLocation>
</comment>
<keyword evidence="9" id="KW-0472">Membrane</keyword>
<dbReference type="InterPro" id="IPR051045">
    <property type="entry name" value="TonB-dependent_transducer"/>
</dbReference>
<dbReference type="Gene3D" id="3.30.1150.10">
    <property type="match status" value="1"/>
</dbReference>
<dbReference type="InterPro" id="IPR037682">
    <property type="entry name" value="TonB_C"/>
</dbReference>
<keyword evidence="10" id="KW-0732">Signal</keyword>
<keyword evidence="5" id="KW-0997">Cell inner membrane</keyword>
<keyword evidence="6" id="KW-0812">Transmembrane</keyword>
<feature type="signal peptide" evidence="10">
    <location>
        <begin position="1"/>
        <end position="20"/>
    </location>
</feature>
<dbReference type="SUPFAM" id="SSF82185">
    <property type="entry name" value="Histone H3 K4-specific methyltransferase SET7/9 N-terminal domain"/>
    <property type="match status" value="1"/>
</dbReference>
<evidence type="ECO:0000256" key="4">
    <source>
        <dbReference type="ARBA" id="ARBA00022475"/>
    </source>
</evidence>
<sequence length="295" mass="34141">MIKHTISIFLFFLLSASAIAQDTTITWINQIEKPVGRELAAYERYSWQENDSIWQVRDYFPEGDLQMSGTCADADLSVKHGEYRYFAENGTLTTEGRYDQNVREGFWNNWYDNGNLMEHGKFLSDDTDLERDSIWNSLMEMKEIARFYMRESLKDSTWEYFHENGVRSGLEEYESGILIEGQYWNADGSEVASDAIVNRFPEYPGGLEKMMRYLTRNMEYPKAAKRNGIGGTVYISFEVDKEGNAKNFAVAKSVSPDLDAEALRVLQSMPRWTPGMAQNRLVNVQYTMPIKFTLR</sequence>
<comment type="caution">
    <text evidence="12">The sequence shown here is derived from an EMBL/GenBank/DDBJ whole genome shotgun (WGS) entry which is preliminary data.</text>
</comment>
<evidence type="ECO:0000256" key="10">
    <source>
        <dbReference type="SAM" id="SignalP"/>
    </source>
</evidence>
<dbReference type="AlphaFoldDB" id="A0A7K3WV05"/>
<gene>
    <name evidence="12" type="ORF">G3O08_13430</name>
</gene>
<dbReference type="Gene3D" id="3.90.930.1">
    <property type="match status" value="1"/>
</dbReference>
<evidence type="ECO:0000256" key="5">
    <source>
        <dbReference type="ARBA" id="ARBA00022519"/>
    </source>
</evidence>
<accession>A0A7K3WV05</accession>
<comment type="similarity">
    <text evidence="2">Belongs to the TonB family.</text>
</comment>
<dbReference type="GO" id="GO:0098797">
    <property type="term" value="C:plasma membrane protein complex"/>
    <property type="evidence" value="ECO:0007669"/>
    <property type="project" value="TreeGrafter"/>
</dbReference>
<dbReference type="PROSITE" id="PS52015">
    <property type="entry name" value="TONB_CTD"/>
    <property type="match status" value="1"/>
</dbReference>
<proteinExistence type="inferred from homology"/>
<evidence type="ECO:0000256" key="9">
    <source>
        <dbReference type="ARBA" id="ARBA00023136"/>
    </source>
</evidence>
<keyword evidence="13" id="KW-1185">Reference proteome</keyword>
<evidence type="ECO:0000256" key="2">
    <source>
        <dbReference type="ARBA" id="ARBA00006555"/>
    </source>
</evidence>
<dbReference type="PANTHER" id="PTHR33446:SF2">
    <property type="entry name" value="PROTEIN TONB"/>
    <property type="match status" value="1"/>
</dbReference>
<dbReference type="GO" id="GO:0015031">
    <property type="term" value="P:protein transport"/>
    <property type="evidence" value="ECO:0007669"/>
    <property type="project" value="UniProtKB-KW"/>
</dbReference>
<protein>
    <submittedName>
        <fullName evidence="12">TonB family protein</fullName>
    </submittedName>
</protein>
<dbReference type="GO" id="GO:0055085">
    <property type="term" value="P:transmembrane transport"/>
    <property type="evidence" value="ECO:0007669"/>
    <property type="project" value="InterPro"/>
</dbReference>
<evidence type="ECO:0000256" key="1">
    <source>
        <dbReference type="ARBA" id="ARBA00004383"/>
    </source>
</evidence>
<evidence type="ECO:0000256" key="8">
    <source>
        <dbReference type="ARBA" id="ARBA00022989"/>
    </source>
</evidence>
<dbReference type="SUPFAM" id="SSF74653">
    <property type="entry name" value="TolA/TonB C-terminal domain"/>
    <property type="match status" value="1"/>
</dbReference>
<dbReference type="InterPro" id="IPR006260">
    <property type="entry name" value="TonB/TolA_C"/>
</dbReference>
<evidence type="ECO:0000256" key="7">
    <source>
        <dbReference type="ARBA" id="ARBA00022927"/>
    </source>
</evidence>
<dbReference type="EMBL" id="JAAGVY010000027">
    <property type="protein sequence ID" value="NEN24505.1"/>
    <property type="molecule type" value="Genomic_DNA"/>
</dbReference>
<name>A0A7K3WV05_9FLAO</name>
<dbReference type="RefSeq" id="WP_163285898.1">
    <property type="nucleotide sequence ID" value="NZ_JAAGVY010000027.1"/>
</dbReference>
<feature type="chain" id="PRO_5029732229" evidence="10">
    <location>
        <begin position="21"/>
        <end position="295"/>
    </location>
</feature>
<keyword evidence="3" id="KW-0813">Transport</keyword>
<evidence type="ECO:0000256" key="3">
    <source>
        <dbReference type="ARBA" id="ARBA00022448"/>
    </source>
</evidence>
<evidence type="ECO:0000259" key="11">
    <source>
        <dbReference type="PROSITE" id="PS52015"/>
    </source>
</evidence>
<dbReference type="Pfam" id="PF03544">
    <property type="entry name" value="TonB_C"/>
    <property type="match status" value="1"/>
</dbReference>
<dbReference type="NCBIfam" id="TIGR01352">
    <property type="entry name" value="tonB_Cterm"/>
    <property type="match status" value="1"/>
</dbReference>